<reference evidence="1 2" key="1">
    <citation type="submission" date="2019-09" db="EMBL/GenBank/DDBJ databases">
        <title>A chromosome-level genome assembly of the Chinese tupelo Nyssa sinensis.</title>
        <authorList>
            <person name="Yang X."/>
            <person name="Kang M."/>
            <person name="Yang Y."/>
            <person name="Xiong H."/>
            <person name="Wang M."/>
            <person name="Zhang Z."/>
            <person name="Wang Z."/>
            <person name="Wu H."/>
            <person name="Ma T."/>
            <person name="Liu J."/>
            <person name="Xi Z."/>
        </authorList>
    </citation>
    <scope>NUCLEOTIDE SEQUENCE [LARGE SCALE GENOMIC DNA]</scope>
    <source>
        <strain evidence="1">J267</strain>
        <tissue evidence="1">Leaf</tissue>
    </source>
</reference>
<gene>
    <name evidence="1" type="ORF">F0562_025087</name>
</gene>
<keyword evidence="2" id="KW-1185">Reference proteome</keyword>
<name>A0A5J5BHB4_9ASTE</name>
<proteinExistence type="predicted"/>
<evidence type="ECO:0000313" key="1">
    <source>
        <dbReference type="EMBL" id="KAA8541167.1"/>
    </source>
</evidence>
<accession>A0A5J5BHB4</accession>
<sequence length="164" mass="18937">MVGAVAKEDTEVEAVIHFVGVIWTKRGPVGAPEGTEEGIVWSMFKEEFKWSFVLNDGRREVIYEIGGNDEGIIPILVQEVGWEVSVIELWVLENWGWREFGNVGRIYTNKWQLYGQFWSRFDIEPYKSSREMGSNLVVIEGTSESYEEWRPARRDQVISEELSG</sequence>
<dbReference type="EMBL" id="CM018036">
    <property type="protein sequence ID" value="KAA8541167.1"/>
    <property type="molecule type" value="Genomic_DNA"/>
</dbReference>
<protein>
    <submittedName>
        <fullName evidence="1">Uncharacterized protein</fullName>
    </submittedName>
</protein>
<dbReference type="AlphaFoldDB" id="A0A5J5BHB4"/>
<evidence type="ECO:0000313" key="2">
    <source>
        <dbReference type="Proteomes" id="UP000325577"/>
    </source>
</evidence>
<dbReference type="Proteomes" id="UP000325577">
    <property type="component" value="Linkage Group LG13"/>
</dbReference>
<organism evidence="1 2">
    <name type="scientific">Nyssa sinensis</name>
    <dbReference type="NCBI Taxonomy" id="561372"/>
    <lineage>
        <taxon>Eukaryota</taxon>
        <taxon>Viridiplantae</taxon>
        <taxon>Streptophyta</taxon>
        <taxon>Embryophyta</taxon>
        <taxon>Tracheophyta</taxon>
        <taxon>Spermatophyta</taxon>
        <taxon>Magnoliopsida</taxon>
        <taxon>eudicotyledons</taxon>
        <taxon>Gunneridae</taxon>
        <taxon>Pentapetalae</taxon>
        <taxon>asterids</taxon>
        <taxon>Cornales</taxon>
        <taxon>Nyssaceae</taxon>
        <taxon>Nyssa</taxon>
    </lineage>
</organism>